<reference evidence="1 2" key="1">
    <citation type="submission" date="2020-04" db="EMBL/GenBank/DDBJ databases">
        <title>Perkinsus chesapeaki whole genome sequence.</title>
        <authorList>
            <person name="Bogema D.R."/>
        </authorList>
    </citation>
    <scope>NUCLEOTIDE SEQUENCE [LARGE SCALE GENOMIC DNA]</scope>
    <source>
        <strain evidence="1">ATCC PRA-425</strain>
    </source>
</reference>
<evidence type="ECO:0000313" key="1">
    <source>
        <dbReference type="EMBL" id="KAF4655517.1"/>
    </source>
</evidence>
<proteinExistence type="predicted"/>
<dbReference type="Proteomes" id="UP000591131">
    <property type="component" value="Unassembled WGS sequence"/>
</dbReference>
<name>A0A7J6L8I4_PERCH</name>
<sequence>MLLLFGLVFANALGYEDEEGEQPPFSNALSPPSNILEWDDFCKYKNGPDSYCKYELAPMLCQGGDQPCGEGPVPSIAIEVTTVTLQSVPMTESAPSTSQPYATTTNSMYTTTGSYVDTTTGIYPDTTVGMVPDTTVSVVADPNDVRFACDAFCKSVNDVNSYCKWWFTDPVCKGADQPCGTADLCSVSSVSTPSKSSSDSVTPTVSSADGLHHPECDYMCKSLNDVLSYCKWWMDTPVCQGGDQPCGDVSVCSSQEWPEPKTPTPAPGAHPGPSQECDAYCAGLNGDGSYCKWWKAAAVCKGGDQSCGVGECASTTPSISFRTPAIPAETEGDTHSAPNANCDAFCVAQNPSLAENLSTYCKWWLKVPVCKHGDQPCNPSICDNALSSGNP</sequence>
<gene>
    <name evidence="1" type="ORF">FOL47_009401</name>
</gene>
<comment type="caution">
    <text evidence="1">The sequence shown here is derived from an EMBL/GenBank/DDBJ whole genome shotgun (WGS) entry which is preliminary data.</text>
</comment>
<evidence type="ECO:0000313" key="2">
    <source>
        <dbReference type="Proteomes" id="UP000591131"/>
    </source>
</evidence>
<dbReference type="EMBL" id="JAAPAO010000652">
    <property type="protein sequence ID" value="KAF4655517.1"/>
    <property type="molecule type" value="Genomic_DNA"/>
</dbReference>
<accession>A0A7J6L8I4</accession>
<organism evidence="1 2">
    <name type="scientific">Perkinsus chesapeaki</name>
    <name type="common">Clam parasite</name>
    <name type="synonym">Perkinsus andrewsi</name>
    <dbReference type="NCBI Taxonomy" id="330153"/>
    <lineage>
        <taxon>Eukaryota</taxon>
        <taxon>Sar</taxon>
        <taxon>Alveolata</taxon>
        <taxon>Perkinsozoa</taxon>
        <taxon>Perkinsea</taxon>
        <taxon>Perkinsida</taxon>
        <taxon>Perkinsidae</taxon>
        <taxon>Perkinsus</taxon>
    </lineage>
</organism>
<dbReference type="AlphaFoldDB" id="A0A7J6L8I4"/>
<protein>
    <submittedName>
        <fullName evidence="1">Uncharacterized protein</fullName>
    </submittedName>
</protein>
<dbReference type="OrthoDB" id="436196at2759"/>
<keyword evidence="2" id="KW-1185">Reference proteome</keyword>